<evidence type="ECO:0000256" key="8">
    <source>
        <dbReference type="ARBA" id="ARBA00023143"/>
    </source>
</evidence>
<dbReference type="PIRSF" id="PIRSF004669">
    <property type="entry name" value="FliQ"/>
    <property type="match status" value="1"/>
</dbReference>
<dbReference type="EMBL" id="CP102480">
    <property type="protein sequence ID" value="UUX50468.1"/>
    <property type="molecule type" value="Genomic_DNA"/>
</dbReference>
<sequence length="88" mass="9706">MNEVEAIEIGREAVMTMLTMSTPIMLVGLAIGLLIALFQALTQLQEMTLVFVPKIIVVFAALIFFLPFMLNTLNAFMQSIADKIISLS</sequence>
<feature type="transmembrane region" description="Helical" evidence="9">
    <location>
        <begin position="20"/>
        <end position="41"/>
    </location>
</feature>
<dbReference type="NCBIfam" id="TIGR01402">
    <property type="entry name" value="fliQ"/>
    <property type="match status" value="1"/>
</dbReference>
<keyword evidence="5 9" id="KW-0812">Transmembrane</keyword>
<keyword evidence="4 9" id="KW-1003">Cell membrane</keyword>
<evidence type="ECO:0000256" key="4">
    <source>
        <dbReference type="ARBA" id="ARBA00022475"/>
    </source>
</evidence>
<dbReference type="RefSeq" id="WP_257769642.1">
    <property type="nucleotide sequence ID" value="NZ_CP102480.1"/>
</dbReference>
<dbReference type="PRINTS" id="PR00952">
    <property type="entry name" value="TYPE3IMQPROT"/>
</dbReference>
<dbReference type="AlphaFoldDB" id="A0A9J7AW16"/>
<comment type="function">
    <text evidence="9">Role in flagellar biosynthesis.</text>
</comment>
<keyword evidence="10" id="KW-0969">Cilium</keyword>
<comment type="similarity">
    <text evidence="2 9">Belongs to the FliQ/MopD/SpaQ family.</text>
</comment>
<dbReference type="NCBIfam" id="NF004671">
    <property type="entry name" value="PRK06010.1"/>
    <property type="match status" value="1"/>
</dbReference>
<name>A0A9J7AW16_9PROT</name>
<evidence type="ECO:0000256" key="9">
    <source>
        <dbReference type="RuleBase" id="RU364090"/>
    </source>
</evidence>
<evidence type="ECO:0000256" key="6">
    <source>
        <dbReference type="ARBA" id="ARBA00022989"/>
    </source>
</evidence>
<evidence type="ECO:0000256" key="7">
    <source>
        <dbReference type="ARBA" id="ARBA00023136"/>
    </source>
</evidence>
<evidence type="ECO:0000256" key="1">
    <source>
        <dbReference type="ARBA" id="ARBA00004651"/>
    </source>
</evidence>
<keyword evidence="6 9" id="KW-1133">Transmembrane helix</keyword>
<keyword evidence="7 9" id="KW-0472">Membrane</keyword>
<protein>
    <recommendedName>
        <fullName evidence="3 9">Flagellar biosynthetic protein FliQ</fullName>
    </recommendedName>
</protein>
<dbReference type="PANTHER" id="PTHR34040">
    <property type="entry name" value="FLAGELLAR BIOSYNTHETIC PROTEIN FLIQ"/>
    <property type="match status" value="1"/>
</dbReference>
<evidence type="ECO:0000313" key="10">
    <source>
        <dbReference type="EMBL" id="UUX50468.1"/>
    </source>
</evidence>
<dbReference type="GO" id="GO:0005886">
    <property type="term" value="C:plasma membrane"/>
    <property type="evidence" value="ECO:0007669"/>
    <property type="project" value="UniProtKB-SubCell"/>
</dbReference>
<keyword evidence="8 9" id="KW-0975">Bacterial flagellum</keyword>
<keyword evidence="10" id="KW-0966">Cell projection</keyword>
<dbReference type="GO" id="GO:0009425">
    <property type="term" value="C:bacterial-type flagellum basal body"/>
    <property type="evidence" value="ECO:0007669"/>
    <property type="project" value="UniProtKB-SubCell"/>
</dbReference>
<evidence type="ECO:0000256" key="3">
    <source>
        <dbReference type="ARBA" id="ARBA00021718"/>
    </source>
</evidence>
<dbReference type="GO" id="GO:0009306">
    <property type="term" value="P:protein secretion"/>
    <property type="evidence" value="ECO:0007669"/>
    <property type="project" value="InterPro"/>
</dbReference>
<keyword evidence="10" id="KW-0282">Flagellum</keyword>
<evidence type="ECO:0000256" key="2">
    <source>
        <dbReference type="ARBA" id="ARBA00006156"/>
    </source>
</evidence>
<organism evidence="10 11">
    <name type="scientific">Nisaea acidiphila</name>
    <dbReference type="NCBI Taxonomy" id="1862145"/>
    <lineage>
        <taxon>Bacteria</taxon>
        <taxon>Pseudomonadati</taxon>
        <taxon>Pseudomonadota</taxon>
        <taxon>Alphaproteobacteria</taxon>
        <taxon>Rhodospirillales</taxon>
        <taxon>Thalassobaculaceae</taxon>
        <taxon>Nisaea</taxon>
    </lineage>
</organism>
<feature type="transmembrane region" description="Helical" evidence="9">
    <location>
        <begin position="48"/>
        <end position="70"/>
    </location>
</feature>
<dbReference type="Proteomes" id="UP001060336">
    <property type="component" value="Chromosome"/>
</dbReference>
<keyword evidence="11" id="KW-1185">Reference proteome</keyword>
<dbReference type="InterPro" id="IPR002191">
    <property type="entry name" value="Bac_export_3"/>
</dbReference>
<evidence type="ECO:0000313" key="11">
    <source>
        <dbReference type="Proteomes" id="UP001060336"/>
    </source>
</evidence>
<reference evidence="10" key="1">
    <citation type="submission" date="2022-08" db="EMBL/GenBank/DDBJ databases">
        <title>Nisaea acidiphila sp. nov., isolated from a marine algal debris and emended description of the genus Nisaea Urios et al. 2008.</title>
        <authorList>
            <person name="Kwon K."/>
        </authorList>
    </citation>
    <scope>NUCLEOTIDE SEQUENCE</scope>
    <source>
        <strain evidence="10">MEBiC11861</strain>
    </source>
</reference>
<dbReference type="GO" id="GO:0044780">
    <property type="term" value="P:bacterial-type flagellum assembly"/>
    <property type="evidence" value="ECO:0007669"/>
    <property type="project" value="InterPro"/>
</dbReference>
<accession>A0A9J7AW16</accession>
<dbReference type="KEGG" id="naci:NUH88_01985"/>
<proteinExistence type="inferred from homology"/>
<evidence type="ECO:0000256" key="5">
    <source>
        <dbReference type="ARBA" id="ARBA00022692"/>
    </source>
</evidence>
<dbReference type="PANTHER" id="PTHR34040:SF2">
    <property type="entry name" value="FLAGELLAR BIOSYNTHETIC PROTEIN FLIQ"/>
    <property type="match status" value="1"/>
</dbReference>
<dbReference type="Pfam" id="PF01313">
    <property type="entry name" value="Bac_export_3"/>
    <property type="match status" value="1"/>
</dbReference>
<gene>
    <name evidence="9 10" type="primary">fliQ</name>
    <name evidence="10" type="ORF">NUH88_01985</name>
</gene>
<dbReference type="InterPro" id="IPR006305">
    <property type="entry name" value="FliQ"/>
</dbReference>
<comment type="subcellular location">
    <subcellularLocation>
        <location evidence="1 9">Cell membrane</location>
        <topology evidence="1">Multi-pass membrane protein</topology>
    </subcellularLocation>
    <subcellularLocation>
        <location evidence="9">Bacterial flagellum basal body</location>
    </subcellularLocation>
</comment>